<evidence type="ECO:0000313" key="4">
    <source>
        <dbReference type="Proteomes" id="UP000689195"/>
    </source>
</evidence>
<dbReference type="OrthoDB" id="300476at2759"/>
<organism evidence="3 4">
    <name type="scientific">Paramecium pentaurelia</name>
    <dbReference type="NCBI Taxonomy" id="43138"/>
    <lineage>
        <taxon>Eukaryota</taxon>
        <taxon>Sar</taxon>
        <taxon>Alveolata</taxon>
        <taxon>Ciliophora</taxon>
        <taxon>Intramacronucleata</taxon>
        <taxon>Oligohymenophorea</taxon>
        <taxon>Peniculida</taxon>
        <taxon>Parameciidae</taxon>
        <taxon>Paramecium</taxon>
    </lineage>
</organism>
<accession>A0A8S1Y508</accession>
<evidence type="ECO:0000313" key="3">
    <source>
        <dbReference type="EMBL" id="CAD8208889.1"/>
    </source>
</evidence>
<keyword evidence="1" id="KW-0472">Membrane</keyword>
<reference evidence="3" key="1">
    <citation type="submission" date="2021-01" db="EMBL/GenBank/DDBJ databases">
        <authorList>
            <consortium name="Genoscope - CEA"/>
            <person name="William W."/>
        </authorList>
    </citation>
    <scope>NUCLEOTIDE SEQUENCE</scope>
</reference>
<feature type="signal peptide" evidence="2">
    <location>
        <begin position="1"/>
        <end position="24"/>
    </location>
</feature>
<dbReference type="InterPro" id="IPR006212">
    <property type="entry name" value="Furin_repeat"/>
</dbReference>
<evidence type="ECO:0000256" key="1">
    <source>
        <dbReference type="SAM" id="Phobius"/>
    </source>
</evidence>
<dbReference type="PANTHER" id="PTHR11319:SF35">
    <property type="entry name" value="OUTER MEMBRANE PROTEIN PMPC-RELATED"/>
    <property type="match status" value="1"/>
</dbReference>
<keyword evidence="2" id="KW-0732">Signal</keyword>
<proteinExistence type="predicted"/>
<dbReference type="EMBL" id="CAJJDO010000152">
    <property type="protein sequence ID" value="CAD8208889.1"/>
    <property type="molecule type" value="Genomic_DNA"/>
</dbReference>
<keyword evidence="4" id="KW-1185">Reference proteome</keyword>
<name>A0A8S1Y508_9CILI</name>
<comment type="caution">
    <text evidence="3">The sequence shown here is derived from an EMBL/GenBank/DDBJ whole genome shotgun (WGS) entry which is preliminary data.</text>
</comment>
<evidence type="ECO:0000256" key="2">
    <source>
        <dbReference type="SAM" id="SignalP"/>
    </source>
</evidence>
<feature type="chain" id="PRO_5035874288" evidence="2">
    <location>
        <begin position="25"/>
        <end position="3040"/>
    </location>
</feature>
<feature type="transmembrane region" description="Helical" evidence="1">
    <location>
        <begin position="2773"/>
        <end position="2798"/>
    </location>
</feature>
<feature type="transmembrane region" description="Helical" evidence="1">
    <location>
        <begin position="2626"/>
        <end position="2646"/>
    </location>
</feature>
<feature type="transmembrane region" description="Helical" evidence="1">
    <location>
        <begin position="2915"/>
        <end position="2935"/>
    </location>
</feature>
<dbReference type="PANTHER" id="PTHR11319">
    <property type="entry name" value="G PROTEIN-COUPLED RECEPTOR-RELATED"/>
    <property type="match status" value="1"/>
</dbReference>
<sequence length="3040" mass="352685">MIQQISIQFQIALLLLQHLITVECISTCPFTNYKDALLIIETSSQSYTESINDSDNQNTFGFAFWSISIPLLEKLETINRNEPFKNDESDNGELLFLVKDSILNQNFIYGFKSYDYENRQVKHIIKFMNQDISKTIIFSFGSLEYEGIWIFHLILLQPSLNLIIVEVSSQEKQQTNFDLQNQLNLQISIGGKGYIDNLNLNSFRGKLSKQIYLSKFIYSTTTFQQQVQDCKIPQKMIGEQTINIINGLKIFEGNQVLQQFIDHYGNRYCIQGWVKYTLPKINEHRYTFLKMSGQYNFEQEVMLGDELFRIEVFISKINPEQSSLIINVDAYGMPVKQSFQSQYDLLFQGTINADYSVLQVKRIYQDLNTQLYFEGLQQWHYIQYEYGRNNIDERMFLQIKFSNDLGILQQNLGNDIFSGSFTNSRFNLFIGGDIVNSNTNNQFLQAQIYDLKMKFNYEEDKLFDIKCHYSCFTCNGPLDQNCLTCDPNSNRFYQNELKMCKCNSGYLDKGISICDNKFYSSIQLKELPIDSEVVCPIGNFRLPKDDGNGYDCLECPQFSNFKAVLCANCYLYPFTWYIEPVCNMDYYTIKQVVNDYEAYHLIKRTDIQNDVYSIESDRALHLNPELAYYCQGDECYTFPKLHLGKAIRAECKPNYYFNDDYQECLNPGLNCLKVNILKSCDICPIGTYNNYYTGCNNCPLNCYACTNTFQFILTCDACIQYYTLQNGVCKQCGLRCDVCKDYYDQNLGYNYLKCLKCIDNSLYSISFDGINCISNVIPHCVHSFQTLIDDYTINTLDINFIPQFDSNKFKLLCAKCESNYVFVFETQSCVFNNINTQCDIGIGQLKISDQSLETVTCLKSYYYENQIVEFMDKCDQQINNCKVCLETNIQNYYICLECQNGYYAQQVTGLCIQCPIQLNCNSCYSQHSISKDHWKKDIRAFYRKYIEIKNTHQYILNAQSQNLNDYEIVCSTCQDGYRLHKNKCIKYCSDTCVECLLKDDQYYCVKCQNDQKGRKQSTYNNECIDCPEDCALCRPRTLEEIKQINPLFNNTKYTKYTHQCILSFQDQNYNYDEDIGVFIKCESFSSTGCYKQLEINLNLYENTDRYNQDYNQLQDEESRLKFKRENIRLDLLFEWNTLFLQYQNDEFYQLANANHIKSILIKITSSQPFSGGGYYLSTGGINQVFSQNIFSLINVEIELNFPENSKLILLRNMEISFLNFNKVTIQNLKILGCYYCTNEKIIFTSVFPQKVILNQIYIDHITQNSYSSFVFLFQNVSTLYIDGLTLYEFSNDYTTQIINVQNTPFNKQITLKNIKTINCKLNNQIFFYFNLGNDDIVTFENFEIDGIYKSFNLIKIISEDQKGGLINMKNIIISANITDSIAFINFENVRSLQISDFLLNTSVLGNSSLLLLNHIANLENFNFTDNQIMDNSVLILNVNLKDSYGQFIYNINNIKFENNQYNSVIKFINFQKYSSLKQFISINQLNQINNFLMDATLQYNVKQEDSSLILILFNEVHITNFLINRGFGFNDITISESQTIKIENGIIIQDKFTFLGLHKHLTCQLLYVDGQYYSVSLNILSSQDIMILNLTFSKVQSYNFPFIFIIQTDIIKEIQDSNIILKDIFFSGNLVLLSNPVFQTSIITIQSSQQTVISIQNITFQNNLLHVYIEDGLVIAAGLLLIDCPSSQVIIKYSTFQNNLVTNSSTSIMYIKSQSLEINNCLFENNSFFNYNVLQPHLIWAFTQIVTQKTINKIFKVISTAGNGQILVQQLKIHNSSFYNSIGKLGGCFQIFTLRQSTIEIINNVFYNFSTQFISEIEQGGVLYIDGSSSSLLEIVITNITVQNIYCRQYGGFLYLKSNNSQTHLTIKNGVFHDIYAQRGNVIYVSYSNLIEEPQTLHAQGFEIINSHNNYLKYLNRFNDLSNLQEISSLINNRSSIYVEYGSKIFIQNISANNLMFESFLNFEQSNFIYISDITVENCRLSNNLIKMSQNQFVNLIRSQFRSIIVGFEIESVNCQITPETNEIINLECSKGFESAPIYLENDVIDESIDRGLCVSQIIRSNLDLSNSGLIMINDIEYQDYVKISQFDLSNISCANCTNGLLYMQFLNETKLEQTQIVQYPKVVNSICGNKGCLIFEKLLIILNGRILSQQVGSQQGYELQISYLICENNLAFTGTCIMINSIFTSIQDSVLQHNNATFQGGAIVVKGSDQVIIENSLIQYNKAEVGGGLYLENTFALNYELLKTRVILNTAIFYGNNIASIPEKLAIQITSNEFLQTKVLLENPKKKIEEIIIKPFTSINGQNSKFVQLPTGQQISNYQFFDWKSQNYINYDLIFRIHTLNRKMNLIQNLSNSFCTINSRRYNILEKDEDQEFTNNYTKYNTIQYNSETQDFNLDDLIVYFDNDVPEEIVLQLEFHCDSIKIPIFNQTYPYQTERYHNDYKLRINIKTLECQFGEIKNLTDFSCVICDSNQGLFSLTINAQKCDIQDDLSTISVRSNQLQLRPGYWRPYFDTTLISQCLNLANNCLGGWRNGDISCYTGHIGALCEQCDIYDTRGEGSFSVVGRYSCGTCQNKYQNIVLIIGIIIITLIFLLISVKGTLNSIDEFSKFKPFFRSTLTKLTPQSSILIKILTNYFQIVATITTFQLELPQGLVSTLDGVGNPIQTATYSLDCFLVNFSDIQIQYTRMIWQIILPILYINLFMGLFFIASKLNLIESMLNCSVMSTTLIYFYIYFQPNLINGFVQLVSYRNISGFQWIKSNVADRYDTPEHLKWMIEFCLPVLIILAILIPFFFFYGLFSNRNSLHSKKEVKMRWAYLYIEYKETVYFWELIKIVQKELIILSLIYYEERIVIKGVLVLLITYFYQELNQNYQPYSMNKMNKLDYYSANICMITVCLAIGAYIAQEADIKELQIPFLVVMALLNFLFLQSILLQIISKYTQQYEDTLDIIKNFIKQKYPQYRSSQYLNQILESRTEQRNRVLKQFNKLKKFAIPLGRLMIQTREKYNQSKQSNAIEFHTRQETIDIEKSSQKRLLIIQNSK</sequence>
<feature type="transmembrane region" description="Helical" evidence="1">
    <location>
        <begin position="2578"/>
        <end position="2600"/>
    </location>
</feature>
<feature type="transmembrane region" description="Helical" evidence="1">
    <location>
        <begin position="2884"/>
        <end position="2903"/>
    </location>
</feature>
<protein>
    <submittedName>
        <fullName evidence="3">Uncharacterized protein</fullName>
    </submittedName>
</protein>
<keyword evidence="1" id="KW-0812">Transmembrane</keyword>
<feature type="transmembrane region" description="Helical" evidence="1">
    <location>
        <begin position="2716"/>
        <end position="2734"/>
    </location>
</feature>
<dbReference type="CDD" id="cd00064">
    <property type="entry name" value="FU"/>
    <property type="match status" value="1"/>
</dbReference>
<gene>
    <name evidence="3" type="ORF">PPENT_87.1.T1520085</name>
</gene>
<keyword evidence="1" id="KW-1133">Transmembrane helix</keyword>
<dbReference type="Proteomes" id="UP000689195">
    <property type="component" value="Unassembled WGS sequence"/>
</dbReference>
<feature type="transmembrane region" description="Helical" evidence="1">
    <location>
        <begin position="2687"/>
        <end position="2709"/>
    </location>
</feature>